<name>A0ABU5QR25_9BACT</name>
<comment type="caution">
    <text evidence="2">The sequence shown here is derived from an EMBL/GenBank/DDBJ whole genome shotgun (WGS) entry which is preliminary data.</text>
</comment>
<reference evidence="2 3" key="1">
    <citation type="submission" date="2023-12" db="EMBL/GenBank/DDBJ databases">
        <title>Novel species of the genus Arcicella isolated from rivers.</title>
        <authorList>
            <person name="Lu H."/>
        </authorList>
    </citation>
    <scope>NUCLEOTIDE SEQUENCE [LARGE SCALE GENOMIC DNA]</scope>
    <source>
        <strain evidence="2 3">LMG 21963</strain>
    </source>
</reference>
<organism evidence="2 3">
    <name type="scientific">Arcicella aquatica</name>
    <dbReference type="NCBI Taxonomy" id="217141"/>
    <lineage>
        <taxon>Bacteria</taxon>
        <taxon>Pseudomonadati</taxon>
        <taxon>Bacteroidota</taxon>
        <taxon>Cytophagia</taxon>
        <taxon>Cytophagales</taxon>
        <taxon>Flectobacillaceae</taxon>
        <taxon>Arcicella</taxon>
    </lineage>
</organism>
<dbReference type="EMBL" id="JAYFUL010000028">
    <property type="protein sequence ID" value="MEA5259274.1"/>
    <property type="molecule type" value="Genomic_DNA"/>
</dbReference>
<sequence>MQTQAHTLPAILSFFIPGLGQLVKGQIIKAIIIWIVAGVVSFFFWWTYIIPFIVWAWNVYDAYTDN</sequence>
<keyword evidence="1" id="KW-1133">Transmembrane helix</keyword>
<dbReference type="Proteomes" id="UP001304671">
    <property type="component" value="Unassembled WGS sequence"/>
</dbReference>
<protein>
    <submittedName>
        <fullName evidence="2">Uncharacterized protein</fullName>
    </submittedName>
</protein>
<dbReference type="RefSeq" id="WP_323250781.1">
    <property type="nucleotide sequence ID" value="NZ_JAYFUL010000028.1"/>
</dbReference>
<keyword evidence="1" id="KW-0472">Membrane</keyword>
<proteinExistence type="predicted"/>
<feature type="transmembrane region" description="Helical" evidence="1">
    <location>
        <begin position="30"/>
        <end position="57"/>
    </location>
</feature>
<evidence type="ECO:0000313" key="3">
    <source>
        <dbReference type="Proteomes" id="UP001304671"/>
    </source>
</evidence>
<gene>
    <name evidence="2" type="ORF">VB264_15865</name>
</gene>
<keyword evidence="1" id="KW-0812">Transmembrane</keyword>
<evidence type="ECO:0000256" key="1">
    <source>
        <dbReference type="SAM" id="Phobius"/>
    </source>
</evidence>
<evidence type="ECO:0000313" key="2">
    <source>
        <dbReference type="EMBL" id="MEA5259274.1"/>
    </source>
</evidence>
<accession>A0ABU5QR25</accession>
<keyword evidence="3" id="KW-1185">Reference proteome</keyword>